<accession>A0A6M0JSG7</accession>
<dbReference type="Pfam" id="PF05816">
    <property type="entry name" value="TelA"/>
    <property type="match status" value="1"/>
</dbReference>
<evidence type="ECO:0000256" key="1">
    <source>
        <dbReference type="ARBA" id="ARBA00005541"/>
    </source>
</evidence>
<evidence type="ECO:0000256" key="3">
    <source>
        <dbReference type="SAM" id="Coils"/>
    </source>
</evidence>
<sequence>MTNRELDGSSITGSGVGDAARASEWHPFSDDDSGALAAASLAPEIEVSSPAASEEEVKRLLSELDLSDTHSVLHFGARAQERLTEISDRMLEGVRAKDVGAAGVSLAEMITTLKGLDVDGLDPSRGSGLLGRLLGRGRPIVRFLRQYEAVRDQIEAISRDLERHKTGLLTDVAALDRLYTANLEYFRALEGYIAAGEAKLRELDATSLPVLAAEVEASQDLLGAQRLRDLCTARDDLERRVHDLKLTRQVAMQALPSIRLVQQNDKSLIDKIGSTLLNTVPLWRQQLARAVTIYRSARAAETLSAATDLTNDLLRANAESLKNANAQARREVERGVFDIDAVEQANRTLIETIEESLTIADQGQRARAAASQQLGRLEAELRRALTAASARVRDENAGSDH</sequence>
<dbReference type="AlphaFoldDB" id="A0A6M0JSG7"/>
<proteinExistence type="inferred from homology"/>
<evidence type="ECO:0000256" key="2">
    <source>
        <dbReference type="PIRNR" id="PIRNR026508"/>
    </source>
</evidence>
<name>A0A6M0JSG7_9GAMM</name>
<evidence type="ECO:0000256" key="4">
    <source>
        <dbReference type="SAM" id="MobiDB-lite"/>
    </source>
</evidence>
<evidence type="ECO:0000313" key="6">
    <source>
        <dbReference type="Proteomes" id="UP000483379"/>
    </source>
</evidence>
<organism evidence="5 6">
    <name type="scientific">Thiorhodococcus minor</name>
    <dbReference type="NCBI Taxonomy" id="57489"/>
    <lineage>
        <taxon>Bacteria</taxon>
        <taxon>Pseudomonadati</taxon>
        <taxon>Pseudomonadota</taxon>
        <taxon>Gammaproteobacteria</taxon>
        <taxon>Chromatiales</taxon>
        <taxon>Chromatiaceae</taxon>
        <taxon>Thiorhodococcus</taxon>
    </lineage>
</organism>
<dbReference type="InterPro" id="IPR008863">
    <property type="entry name" value="Toxic_anion-R_TelA"/>
</dbReference>
<keyword evidence="6" id="KW-1185">Reference proteome</keyword>
<gene>
    <name evidence="5" type="ORF">G3446_00940</name>
</gene>
<comment type="caution">
    <text evidence="5">The sequence shown here is derived from an EMBL/GenBank/DDBJ whole genome shotgun (WGS) entry which is preliminary data.</text>
</comment>
<reference evidence="5 6" key="1">
    <citation type="submission" date="2020-02" db="EMBL/GenBank/DDBJ databases">
        <title>Genome sequences of Thiorhodococcus mannitoliphagus and Thiorhodococcus minor, purple sulfur photosynthetic bacteria in the gammaproteobacterial family, Chromatiaceae.</title>
        <authorList>
            <person name="Aviles F.A."/>
            <person name="Meyer T.E."/>
            <person name="Kyndt J.A."/>
        </authorList>
    </citation>
    <scope>NUCLEOTIDE SEQUENCE [LARGE SCALE GENOMIC DNA]</scope>
    <source>
        <strain evidence="5 6">DSM 11518</strain>
    </source>
</reference>
<feature type="region of interest" description="Disordered" evidence="4">
    <location>
        <begin position="1"/>
        <end position="34"/>
    </location>
</feature>
<dbReference type="EMBL" id="JAAIJQ010000002">
    <property type="protein sequence ID" value="NEV60468.1"/>
    <property type="molecule type" value="Genomic_DNA"/>
</dbReference>
<dbReference type="PANTHER" id="PTHR38432:SF1">
    <property type="entry name" value="TELA-LIKE PROTEIN SAOUHSC_01408"/>
    <property type="match status" value="1"/>
</dbReference>
<feature type="coiled-coil region" evidence="3">
    <location>
        <begin position="227"/>
        <end position="254"/>
    </location>
</feature>
<protein>
    <submittedName>
        <fullName evidence="5">Toxic anion resistance protein</fullName>
    </submittedName>
</protein>
<evidence type="ECO:0000313" key="5">
    <source>
        <dbReference type="EMBL" id="NEV60468.1"/>
    </source>
</evidence>
<comment type="similarity">
    <text evidence="1 2">Belongs to the TelA family.</text>
</comment>
<dbReference type="PANTHER" id="PTHR38432">
    <property type="entry name" value="TELA-LIKE PROTEIN SAOUHSC_01408"/>
    <property type="match status" value="1"/>
</dbReference>
<keyword evidence="3" id="KW-0175">Coiled coil</keyword>
<dbReference type="Proteomes" id="UP000483379">
    <property type="component" value="Unassembled WGS sequence"/>
</dbReference>
<feature type="coiled-coil region" evidence="3">
    <location>
        <begin position="360"/>
        <end position="387"/>
    </location>
</feature>
<dbReference type="RefSeq" id="WP_164450513.1">
    <property type="nucleotide sequence ID" value="NZ_JAAIJQ010000002.1"/>
</dbReference>
<dbReference type="PIRSF" id="PIRSF026508">
    <property type="entry name" value="TelA"/>
    <property type="match status" value="1"/>
</dbReference>